<dbReference type="Pfam" id="PF08246">
    <property type="entry name" value="Inhibitor_I29"/>
    <property type="match status" value="1"/>
</dbReference>
<accession>A0A516IJX8</accession>
<feature type="non-terminal residue" evidence="10">
    <location>
        <position position="1"/>
    </location>
</feature>
<dbReference type="CDD" id="cd02248">
    <property type="entry name" value="Peptidase_C1A"/>
    <property type="match status" value="1"/>
</dbReference>
<dbReference type="AlphaFoldDB" id="A0A516IJX8"/>
<dbReference type="EMBL" id="MK890303">
    <property type="protein sequence ID" value="QDP16918.1"/>
    <property type="molecule type" value="Genomic_DNA"/>
</dbReference>
<dbReference type="PROSITE" id="PS00639">
    <property type="entry name" value="THIOL_PROTEASE_HIS"/>
    <property type="match status" value="1"/>
</dbReference>
<feature type="domain" description="Peptidase C1A papain C-terminal" evidence="8">
    <location>
        <begin position="138"/>
        <end position="355"/>
    </location>
</feature>
<evidence type="ECO:0000313" key="10">
    <source>
        <dbReference type="EMBL" id="QDP16918.1"/>
    </source>
</evidence>
<evidence type="ECO:0000256" key="5">
    <source>
        <dbReference type="ARBA" id="ARBA00023157"/>
    </source>
</evidence>
<reference evidence="10" key="1">
    <citation type="journal article" date="2019" name="New Phytol.">
        <title>The long and short of the S-locus in Turnera (Passifloraceae).</title>
        <authorList>
            <person name="Shore J.S."/>
            <person name="Hamam H.J."/>
            <person name="Chafe P.D.J."/>
            <person name="Labonne J.D.J."/>
            <person name="Henning P.M."/>
            <person name="McCubbin A.G."/>
        </authorList>
    </citation>
    <scope>NUCLEOTIDE SEQUENCE</scope>
</reference>
<feature type="signal peptide" evidence="7">
    <location>
        <begin position="1"/>
        <end position="19"/>
    </location>
</feature>
<evidence type="ECO:0000256" key="4">
    <source>
        <dbReference type="ARBA" id="ARBA00022807"/>
    </source>
</evidence>
<dbReference type="PANTHER" id="PTHR12411">
    <property type="entry name" value="CYSTEINE PROTEASE FAMILY C1-RELATED"/>
    <property type="match status" value="1"/>
</dbReference>
<evidence type="ECO:0000256" key="6">
    <source>
        <dbReference type="ARBA" id="ARBA00023180"/>
    </source>
</evidence>
<dbReference type="OrthoDB" id="10253408at2759"/>
<dbReference type="InterPro" id="IPR038765">
    <property type="entry name" value="Papain-like_cys_pep_sf"/>
</dbReference>
<dbReference type="SMART" id="SM00848">
    <property type="entry name" value="Inhibitor_I29"/>
    <property type="match status" value="1"/>
</dbReference>
<dbReference type="SUPFAM" id="SSF54001">
    <property type="entry name" value="Cysteine proteinases"/>
    <property type="match status" value="1"/>
</dbReference>
<feature type="chain" id="PRO_5021920348" description="Cysteine proteinase" evidence="7">
    <location>
        <begin position="20"/>
        <end position="371"/>
    </location>
</feature>
<keyword evidence="3" id="KW-0378">Hydrolase</keyword>
<keyword evidence="6" id="KW-0325">Glycoprotein</keyword>
<feature type="domain" description="Cathepsin propeptide inhibitor" evidence="9">
    <location>
        <begin position="50"/>
        <end position="106"/>
    </location>
</feature>
<dbReference type="InterPro" id="IPR000668">
    <property type="entry name" value="Peptidase_C1A_C"/>
</dbReference>
<protein>
    <recommendedName>
        <fullName evidence="11">Cysteine proteinase</fullName>
    </recommendedName>
</protein>
<dbReference type="InterPro" id="IPR000169">
    <property type="entry name" value="Pept_cys_AS"/>
</dbReference>
<dbReference type="PROSITE" id="PS00640">
    <property type="entry name" value="THIOL_PROTEASE_ASN"/>
    <property type="match status" value="1"/>
</dbReference>
<comment type="similarity">
    <text evidence="1">Belongs to the peptidase C1 family.</text>
</comment>
<dbReference type="Gene3D" id="3.90.70.10">
    <property type="entry name" value="Cysteine proteinases"/>
    <property type="match status" value="1"/>
</dbReference>
<evidence type="ECO:0008006" key="11">
    <source>
        <dbReference type="Google" id="ProtNLM"/>
    </source>
</evidence>
<dbReference type="InterPro" id="IPR039417">
    <property type="entry name" value="Peptidase_C1A_papain-like"/>
</dbReference>
<dbReference type="InterPro" id="IPR025660">
    <property type="entry name" value="Pept_his_AS"/>
</dbReference>
<dbReference type="InterPro" id="IPR013128">
    <property type="entry name" value="Peptidase_C1A"/>
</dbReference>
<dbReference type="PROSITE" id="PS00139">
    <property type="entry name" value="THIOL_PROTEASE_CYS"/>
    <property type="match status" value="1"/>
</dbReference>
<dbReference type="GO" id="GO:0008234">
    <property type="term" value="F:cysteine-type peptidase activity"/>
    <property type="evidence" value="ECO:0007669"/>
    <property type="project" value="UniProtKB-KW"/>
</dbReference>
<dbReference type="InterPro" id="IPR013201">
    <property type="entry name" value="Prot_inhib_I29"/>
</dbReference>
<dbReference type="GO" id="GO:0006508">
    <property type="term" value="P:proteolysis"/>
    <property type="evidence" value="ECO:0007669"/>
    <property type="project" value="UniProtKB-KW"/>
</dbReference>
<keyword evidence="4" id="KW-0788">Thiol protease</keyword>
<evidence type="ECO:0000256" key="1">
    <source>
        <dbReference type="ARBA" id="ARBA00008455"/>
    </source>
</evidence>
<keyword evidence="7" id="KW-0732">Signal</keyword>
<evidence type="ECO:0000256" key="7">
    <source>
        <dbReference type="SAM" id="SignalP"/>
    </source>
</evidence>
<name>A0A516IJX8_9ROSI</name>
<proteinExistence type="inferred from homology"/>
<organism evidence="10">
    <name type="scientific">Turnera subulata</name>
    <dbReference type="NCBI Taxonomy" id="218843"/>
    <lineage>
        <taxon>Eukaryota</taxon>
        <taxon>Viridiplantae</taxon>
        <taxon>Streptophyta</taxon>
        <taxon>Embryophyta</taxon>
        <taxon>Tracheophyta</taxon>
        <taxon>Spermatophyta</taxon>
        <taxon>Magnoliopsida</taxon>
        <taxon>eudicotyledons</taxon>
        <taxon>Gunneridae</taxon>
        <taxon>Pentapetalae</taxon>
        <taxon>rosids</taxon>
        <taxon>fabids</taxon>
        <taxon>Malpighiales</taxon>
        <taxon>Passifloraceae</taxon>
        <taxon>Turnera</taxon>
    </lineage>
</organism>
<sequence length="371" mass="41970">MAPAMLALLFLFFRTSSSASDMSIIDYDKDYNLGDDYQSWRSDDEVMNIYGWWLARNGKAYTCLQEKEARFEIFRSNLRYIDERNSLNRTYKLGLTKFADITNEEYRAIYLGTRFDAKRRIMKSRKPNQRYMSSGHKLPVHVDWRLNGAVNPIKDQGDCGSCWAFSTIAAVEGINKIVTGELVSLSEQELVDCDRTYNAGCNGGLMDYAFQYIINNGGMATEQDYPYLGVDGICNKERKNTTVVSIDGFEDVLAFNEKALQKAVAHQPVSVAIEASGLDLQFYKSGVFTGDCGTALNHAVVIVGYGTDINGVDYWIVRNSWGREWGEDGYIRMERNVDYTDTGKCGIAIESSYPTKTGRNRAKLTRKQARK</sequence>
<evidence type="ECO:0000259" key="9">
    <source>
        <dbReference type="SMART" id="SM00848"/>
    </source>
</evidence>
<dbReference type="FunFam" id="3.90.70.10:FF:000068">
    <property type="entry name" value="Cysteine protease 1"/>
    <property type="match status" value="1"/>
</dbReference>
<keyword evidence="5" id="KW-1015">Disulfide bond</keyword>
<keyword evidence="2" id="KW-0645">Protease</keyword>
<evidence type="ECO:0000259" key="8">
    <source>
        <dbReference type="SMART" id="SM00645"/>
    </source>
</evidence>
<dbReference type="Pfam" id="PF00112">
    <property type="entry name" value="Peptidase_C1"/>
    <property type="match status" value="1"/>
</dbReference>
<dbReference type="SMART" id="SM00645">
    <property type="entry name" value="Pept_C1"/>
    <property type="match status" value="1"/>
</dbReference>
<evidence type="ECO:0000256" key="3">
    <source>
        <dbReference type="ARBA" id="ARBA00022801"/>
    </source>
</evidence>
<evidence type="ECO:0000256" key="2">
    <source>
        <dbReference type="ARBA" id="ARBA00022670"/>
    </source>
</evidence>
<dbReference type="PRINTS" id="PR00705">
    <property type="entry name" value="PAPAIN"/>
</dbReference>
<dbReference type="InterPro" id="IPR025661">
    <property type="entry name" value="Pept_asp_AS"/>
</dbReference>